<dbReference type="InterPro" id="IPR003607">
    <property type="entry name" value="HD/PDEase_dom"/>
</dbReference>
<keyword evidence="1" id="KW-0547">Nucleotide-binding</keyword>
<dbReference type="Gene3D" id="3.40.50.300">
    <property type="entry name" value="P-loop containing nucleotide triphosphate hydrolases"/>
    <property type="match status" value="1"/>
</dbReference>
<keyword evidence="4" id="KW-1185">Reference proteome</keyword>
<evidence type="ECO:0000313" key="3">
    <source>
        <dbReference type="EMBL" id="PZW23556.1"/>
    </source>
</evidence>
<accession>A0A326U0B1</accession>
<dbReference type="InterPro" id="IPR027417">
    <property type="entry name" value="P-loop_NTPase"/>
</dbReference>
<dbReference type="EMBL" id="QKUF01000025">
    <property type="protein sequence ID" value="PZW23556.1"/>
    <property type="molecule type" value="Genomic_DNA"/>
</dbReference>
<dbReference type="CDD" id="cd00077">
    <property type="entry name" value="HDc"/>
    <property type="match status" value="1"/>
</dbReference>
<sequence>MDDRLLFTGSFPGYPLTGWDGVRSRFAWLQTLHDVPQDARFHAEGDVLIHTRMVFEAMMQLVELLHCTEAERGVLLTAALLHDIAKPLCTKIEANGRITSKGHARRGGLLARRLLMSGDGLDECLPLTMREYIVRLVRYHGLPLHFFDREEKELLAASQCVRLDHLALLAEADVRGRICDDQAELLDRVALFREFCSELGCYEAPYRFSSDFSRFEYFHSERRDPAYDAYDATTCEVVMLAGLPGAGKDTYLQQHYQDWPVISLDALRQELHVSPEDDQGRVVQQAKERARELLREQRSFVWNATNVTRMLRAQLIDLFVAYGARVRLIYIETPLEKLLQRNRERQAGVPESVIFKLLSKLEVPDPIEAHHVEWVTS</sequence>
<comment type="caution">
    <text evidence="3">The sequence shown here is derived from an EMBL/GenBank/DDBJ whole genome shotgun (WGS) entry which is preliminary data.</text>
</comment>
<dbReference type="PANTHER" id="PTHR47545:SF1">
    <property type="entry name" value="MULTIFUNCTIONAL CCA PROTEIN"/>
    <property type="match status" value="1"/>
</dbReference>
<organism evidence="3 4">
    <name type="scientific">Thermosporothrix hazakensis</name>
    <dbReference type="NCBI Taxonomy" id="644383"/>
    <lineage>
        <taxon>Bacteria</taxon>
        <taxon>Bacillati</taxon>
        <taxon>Chloroflexota</taxon>
        <taxon>Ktedonobacteria</taxon>
        <taxon>Ktedonobacterales</taxon>
        <taxon>Thermosporotrichaceae</taxon>
        <taxon>Thermosporothrix</taxon>
    </lineage>
</organism>
<dbReference type="InterPro" id="IPR050124">
    <property type="entry name" value="tRNA_CCA-adding_enzyme"/>
</dbReference>
<dbReference type="InterPro" id="IPR006674">
    <property type="entry name" value="HD_domain"/>
</dbReference>
<evidence type="ECO:0000259" key="2">
    <source>
        <dbReference type="Pfam" id="PF01966"/>
    </source>
</evidence>
<reference evidence="3 4" key="1">
    <citation type="submission" date="2018-06" db="EMBL/GenBank/DDBJ databases">
        <title>Genomic Encyclopedia of Archaeal and Bacterial Type Strains, Phase II (KMG-II): from individual species to whole genera.</title>
        <authorList>
            <person name="Goeker M."/>
        </authorList>
    </citation>
    <scope>NUCLEOTIDE SEQUENCE [LARGE SCALE GENOMIC DNA]</scope>
    <source>
        <strain evidence="3 4">ATCC BAA-1881</strain>
    </source>
</reference>
<dbReference type="Pfam" id="PF01966">
    <property type="entry name" value="HD"/>
    <property type="match status" value="1"/>
</dbReference>
<gene>
    <name evidence="3" type="ORF">EI42_04939</name>
</gene>
<dbReference type="AlphaFoldDB" id="A0A326U0B1"/>
<dbReference type="SUPFAM" id="SSF109604">
    <property type="entry name" value="HD-domain/PDEase-like"/>
    <property type="match status" value="1"/>
</dbReference>
<protein>
    <submittedName>
        <fullName evidence="3">Putative kinase</fullName>
    </submittedName>
</protein>
<proteinExistence type="predicted"/>
<dbReference type="Gene3D" id="1.10.3090.10">
    <property type="entry name" value="cca-adding enzyme, domain 2"/>
    <property type="match status" value="1"/>
</dbReference>
<dbReference type="Pfam" id="PF13671">
    <property type="entry name" value="AAA_33"/>
    <property type="match status" value="1"/>
</dbReference>
<feature type="domain" description="HD" evidence="2">
    <location>
        <begin position="47"/>
        <end position="143"/>
    </location>
</feature>
<evidence type="ECO:0000256" key="1">
    <source>
        <dbReference type="ARBA" id="ARBA00022741"/>
    </source>
</evidence>
<dbReference type="GO" id="GO:0000166">
    <property type="term" value="F:nucleotide binding"/>
    <property type="evidence" value="ECO:0007669"/>
    <property type="project" value="UniProtKB-KW"/>
</dbReference>
<dbReference type="SUPFAM" id="SSF52540">
    <property type="entry name" value="P-loop containing nucleoside triphosphate hydrolases"/>
    <property type="match status" value="1"/>
</dbReference>
<keyword evidence="3" id="KW-0808">Transferase</keyword>
<dbReference type="PANTHER" id="PTHR47545">
    <property type="entry name" value="MULTIFUNCTIONAL CCA PROTEIN"/>
    <property type="match status" value="1"/>
</dbReference>
<evidence type="ECO:0000313" key="4">
    <source>
        <dbReference type="Proteomes" id="UP000248806"/>
    </source>
</evidence>
<name>A0A326U0B1_THEHA</name>
<keyword evidence="3" id="KW-0418">Kinase</keyword>
<dbReference type="OrthoDB" id="9805698at2"/>
<dbReference type="GO" id="GO:0016301">
    <property type="term" value="F:kinase activity"/>
    <property type="evidence" value="ECO:0007669"/>
    <property type="project" value="UniProtKB-KW"/>
</dbReference>
<dbReference type="Proteomes" id="UP000248806">
    <property type="component" value="Unassembled WGS sequence"/>
</dbReference>
<dbReference type="RefSeq" id="WP_111325232.1">
    <property type="nucleotide sequence ID" value="NZ_BIFX01000003.1"/>
</dbReference>